<evidence type="ECO:0000256" key="1">
    <source>
        <dbReference type="ARBA" id="ARBA00022443"/>
    </source>
</evidence>
<name>A0A4Z2JF78_9TELE</name>
<proteinExistence type="predicted"/>
<dbReference type="Gene3D" id="2.30.30.40">
    <property type="entry name" value="SH3 Domains"/>
    <property type="match status" value="1"/>
</dbReference>
<organism evidence="4 5">
    <name type="scientific">Liparis tanakae</name>
    <name type="common">Tanaka's snailfish</name>
    <dbReference type="NCBI Taxonomy" id="230148"/>
    <lineage>
        <taxon>Eukaryota</taxon>
        <taxon>Metazoa</taxon>
        <taxon>Chordata</taxon>
        <taxon>Craniata</taxon>
        <taxon>Vertebrata</taxon>
        <taxon>Euteleostomi</taxon>
        <taxon>Actinopterygii</taxon>
        <taxon>Neopterygii</taxon>
        <taxon>Teleostei</taxon>
        <taxon>Neoteleostei</taxon>
        <taxon>Acanthomorphata</taxon>
        <taxon>Eupercaria</taxon>
        <taxon>Perciformes</taxon>
        <taxon>Cottioidei</taxon>
        <taxon>Cottales</taxon>
        <taxon>Liparidae</taxon>
        <taxon>Liparis</taxon>
    </lineage>
</organism>
<keyword evidence="5" id="KW-1185">Reference proteome</keyword>
<evidence type="ECO:0000313" key="5">
    <source>
        <dbReference type="Proteomes" id="UP000314294"/>
    </source>
</evidence>
<dbReference type="OrthoDB" id="5340910at2759"/>
<protein>
    <recommendedName>
        <fullName evidence="3">SH3 domain-containing protein</fullName>
    </recommendedName>
</protein>
<feature type="domain" description="SH3" evidence="3">
    <location>
        <begin position="1"/>
        <end position="61"/>
    </location>
</feature>
<dbReference type="Proteomes" id="UP000314294">
    <property type="component" value="Unassembled WGS sequence"/>
</dbReference>
<dbReference type="EMBL" id="SRLO01000003">
    <property type="protein sequence ID" value="TNN88905.1"/>
    <property type="molecule type" value="Genomic_DNA"/>
</dbReference>
<dbReference type="Pfam" id="PF14604">
    <property type="entry name" value="SH3_9"/>
    <property type="match status" value="1"/>
</dbReference>
<dbReference type="SUPFAM" id="SSF50044">
    <property type="entry name" value="SH3-domain"/>
    <property type="match status" value="1"/>
</dbReference>
<dbReference type="PROSITE" id="PS50002">
    <property type="entry name" value="SH3"/>
    <property type="match status" value="1"/>
</dbReference>
<evidence type="ECO:0000256" key="2">
    <source>
        <dbReference type="PROSITE-ProRule" id="PRU00192"/>
    </source>
</evidence>
<reference evidence="4 5" key="1">
    <citation type="submission" date="2019-03" db="EMBL/GenBank/DDBJ databases">
        <title>First draft genome of Liparis tanakae, snailfish: a comprehensive survey of snailfish specific genes.</title>
        <authorList>
            <person name="Kim W."/>
            <person name="Song I."/>
            <person name="Jeong J.-H."/>
            <person name="Kim D."/>
            <person name="Kim S."/>
            <person name="Ryu S."/>
            <person name="Song J.Y."/>
            <person name="Lee S.K."/>
        </authorList>
    </citation>
    <scope>NUCLEOTIDE SEQUENCE [LARGE SCALE GENOMIC DNA]</scope>
    <source>
        <tissue evidence="4">Muscle</tissue>
    </source>
</reference>
<dbReference type="InterPro" id="IPR036028">
    <property type="entry name" value="SH3-like_dom_sf"/>
</dbReference>
<keyword evidence="1 2" id="KW-0728">SH3 domain</keyword>
<sequence>MKNDFGSSSVDEGPHWPDELELFLGDVILVLPKLEEERWFGRLLGGQQGYFPASCVMELSQVGRLPGESSSKSSTREFIPEKLSLQRFSGHIRQALRRGSRGAGGGGGGGGGVVLDGGQGENEGPFPVRRHQIPVPQPVASQPQTHRYSGLLRRILSKCRKKTECQGATNGAFEGD</sequence>
<comment type="caution">
    <text evidence="4">The sequence shown here is derived from an EMBL/GenBank/DDBJ whole genome shotgun (WGS) entry which is preliminary data.</text>
</comment>
<evidence type="ECO:0000313" key="4">
    <source>
        <dbReference type="EMBL" id="TNN88905.1"/>
    </source>
</evidence>
<dbReference type="AlphaFoldDB" id="A0A4Z2JF78"/>
<dbReference type="InterPro" id="IPR001452">
    <property type="entry name" value="SH3_domain"/>
</dbReference>
<evidence type="ECO:0000259" key="3">
    <source>
        <dbReference type="PROSITE" id="PS50002"/>
    </source>
</evidence>
<gene>
    <name evidence="4" type="ORF">EYF80_000783</name>
</gene>
<accession>A0A4Z2JF78</accession>
<dbReference type="CDD" id="cd00174">
    <property type="entry name" value="SH3"/>
    <property type="match status" value="1"/>
</dbReference>